<dbReference type="STRING" id="1382522.W6MXZ7"/>
<feature type="transmembrane region" description="Helical" evidence="6">
    <location>
        <begin position="20"/>
        <end position="39"/>
    </location>
</feature>
<reference evidence="8" key="2">
    <citation type="submission" date="2014-02" db="EMBL/GenBank/DDBJ databases">
        <title>Complete DNA sequence of /Kuraishia capsulata/ illustrates novel genomic features among budding yeasts (/Saccharomycotina/).</title>
        <authorList>
            <person name="Morales L."/>
            <person name="Noel B."/>
            <person name="Porcel B."/>
            <person name="Marcet-Houben M."/>
            <person name="Hullo M-F."/>
            <person name="Sacerdot C."/>
            <person name="Tekaia F."/>
            <person name="Leh-Louis V."/>
            <person name="Despons L."/>
            <person name="Khanna V."/>
            <person name="Aury J-M."/>
            <person name="Barbe V."/>
            <person name="Couloux A."/>
            <person name="Labadie K."/>
            <person name="Pelletier E."/>
            <person name="Souciet J-L."/>
            <person name="Boekhout T."/>
            <person name="Gabaldon T."/>
            <person name="Wincker P."/>
            <person name="Dujon B."/>
        </authorList>
    </citation>
    <scope>NUCLEOTIDE SEQUENCE</scope>
    <source>
        <strain evidence="8">CBS 1993</strain>
    </source>
</reference>
<keyword evidence="3 6" id="KW-0812">Transmembrane</keyword>
<sequence length="546" mass="58642">MTKLPLSAFTTAIHGIPPEVARQWLCLFAVFVVMYLAALDQTIVITVMAKIQQRFHTKTGIGWIISGYMLPVAVLTLVWGRLAYLFGTKSVICIAVVVFEIGSLVSALSISMNMLIVGRVIAGIGGGGIQTVVYLILNDISTLQNRGMFLNVVNIAYAVSSVSGPLLGGAFGNSSRLTWRWCFYVNLPIGAFALICLLLSYRPISATKKIPSILNMARSVDLIGLILLSCGLTFLLLGLSFVCNYRGDSFAVAGCFVLGGVFTVLFLVYDLFLYNPTGDQQPLLALQLLRLTPVYTAALTMFFGEMVFIITCIAVANDLQYVLDLSAWKTGVYLLPMVMSVVVFSTMTAILMSKTRYVKPFALTGALFSCLGAGLLVHAIAASSKPKLLGLQVFVGIGFGLIIQPGMTSPQIPVKEGHPQLLNMVTTFLAFCRALGAAMGAAFETIIFTATVLKDVKIAKLTGISEDLNDLLAAVSSDSSSFSEDGKRVIKSSIADGYRLVMVIAAVFGGVEVISSIFMDGHRVPLDAESESQTRLEISVEESEAS</sequence>
<dbReference type="HOGENOM" id="CLU_000960_22_3_1"/>
<dbReference type="InterPro" id="IPR036259">
    <property type="entry name" value="MFS_trans_sf"/>
</dbReference>
<evidence type="ECO:0000313" key="8">
    <source>
        <dbReference type="EMBL" id="CDK29755.1"/>
    </source>
</evidence>
<proteinExistence type="inferred from homology"/>
<dbReference type="GO" id="GO:0022857">
    <property type="term" value="F:transmembrane transporter activity"/>
    <property type="evidence" value="ECO:0007669"/>
    <property type="project" value="InterPro"/>
</dbReference>
<dbReference type="EMBL" id="HG793131">
    <property type="protein sequence ID" value="CDK29755.1"/>
    <property type="molecule type" value="Genomic_DNA"/>
</dbReference>
<dbReference type="OrthoDB" id="10021397at2759"/>
<gene>
    <name evidence="8" type="ORF">KUCA_T00005748001</name>
</gene>
<reference evidence="8" key="1">
    <citation type="submission" date="2013-12" db="EMBL/GenBank/DDBJ databases">
        <authorList>
            <person name="Genoscope - CEA"/>
        </authorList>
    </citation>
    <scope>NUCLEOTIDE SEQUENCE</scope>
    <source>
        <strain evidence="8">CBS 1993</strain>
    </source>
</reference>
<dbReference type="PROSITE" id="PS50850">
    <property type="entry name" value="MFS"/>
    <property type="match status" value="1"/>
</dbReference>
<dbReference type="InterPro" id="IPR020846">
    <property type="entry name" value="MFS_dom"/>
</dbReference>
<feature type="transmembrane region" description="Helical" evidence="6">
    <location>
        <begin position="388"/>
        <end position="407"/>
    </location>
</feature>
<evidence type="ECO:0000256" key="6">
    <source>
        <dbReference type="SAM" id="Phobius"/>
    </source>
</evidence>
<dbReference type="GeneID" id="34523126"/>
<comment type="subcellular location">
    <subcellularLocation>
        <location evidence="1">Membrane</location>
        <topology evidence="1">Multi-pass membrane protein</topology>
    </subcellularLocation>
</comment>
<feature type="transmembrane region" description="Helical" evidence="6">
    <location>
        <begin position="250"/>
        <end position="274"/>
    </location>
</feature>
<dbReference type="RefSeq" id="XP_022461738.1">
    <property type="nucleotide sequence ID" value="XM_022602052.1"/>
</dbReference>
<keyword evidence="5 6" id="KW-0472">Membrane</keyword>
<comment type="similarity">
    <text evidence="2">Belongs to the major facilitator superfamily.</text>
</comment>
<evidence type="ECO:0000256" key="4">
    <source>
        <dbReference type="ARBA" id="ARBA00022989"/>
    </source>
</evidence>
<dbReference type="PANTHER" id="PTHR23501:SF198">
    <property type="entry name" value="AZOLE RESISTANCE PROTEIN 1-RELATED"/>
    <property type="match status" value="1"/>
</dbReference>
<feature type="transmembrane region" description="Helical" evidence="6">
    <location>
        <begin position="222"/>
        <end position="243"/>
    </location>
</feature>
<evidence type="ECO:0000313" key="9">
    <source>
        <dbReference type="Proteomes" id="UP000019384"/>
    </source>
</evidence>
<feature type="transmembrane region" description="Helical" evidence="6">
    <location>
        <begin position="149"/>
        <end position="171"/>
    </location>
</feature>
<dbReference type="Proteomes" id="UP000019384">
    <property type="component" value="Unassembled WGS sequence"/>
</dbReference>
<dbReference type="AlphaFoldDB" id="W6MXZ7"/>
<dbReference type="InterPro" id="IPR011701">
    <property type="entry name" value="MFS"/>
</dbReference>
<feature type="transmembrane region" description="Helical" evidence="6">
    <location>
        <begin position="331"/>
        <end position="351"/>
    </location>
</feature>
<organism evidence="8 9">
    <name type="scientific">Kuraishia capsulata CBS 1993</name>
    <dbReference type="NCBI Taxonomy" id="1382522"/>
    <lineage>
        <taxon>Eukaryota</taxon>
        <taxon>Fungi</taxon>
        <taxon>Dikarya</taxon>
        <taxon>Ascomycota</taxon>
        <taxon>Saccharomycotina</taxon>
        <taxon>Pichiomycetes</taxon>
        <taxon>Pichiales</taxon>
        <taxon>Pichiaceae</taxon>
        <taxon>Kuraishia</taxon>
    </lineage>
</organism>
<dbReference type="PANTHER" id="PTHR23501">
    <property type="entry name" value="MAJOR FACILITATOR SUPERFAMILY"/>
    <property type="match status" value="1"/>
</dbReference>
<evidence type="ECO:0000256" key="2">
    <source>
        <dbReference type="ARBA" id="ARBA00008335"/>
    </source>
</evidence>
<keyword evidence="9" id="KW-1185">Reference proteome</keyword>
<feature type="transmembrane region" description="Helical" evidence="6">
    <location>
        <begin position="357"/>
        <end position="381"/>
    </location>
</feature>
<feature type="transmembrane region" description="Helical" evidence="6">
    <location>
        <begin position="427"/>
        <end position="453"/>
    </location>
</feature>
<feature type="domain" description="Major facilitator superfamily (MFS) profile" evidence="7">
    <location>
        <begin position="26"/>
        <end position="524"/>
    </location>
</feature>
<protein>
    <recommendedName>
        <fullName evidence="7">Major facilitator superfamily (MFS) profile domain-containing protein</fullName>
    </recommendedName>
</protein>
<feature type="transmembrane region" description="Helical" evidence="6">
    <location>
        <begin position="183"/>
        <end position="202"/>
    </location>
</feature>
<dbReference type="SUPFAM" id="SSF103473">
    <property type="entry name" value="MFS general substrate transporter"/>
    <property type="match status" value="1"/>
</dbReference>
<evidence type="ECO:0000256" key="5">
    <source>
        <dbReference type="ARBA" id="ARBA00023136"/>
    </source>
</evidence>
<feature type="transmembrane region" description="Helical" evidence="6">
    <location>
        <begin position="86"/>
        <end position="109"/>
    </location>
</feature>
<evidence type="ECO:0000259" key="7">
    <source>
        <dbReference type="PROSITE" id="PS50850"/>
    </source>
</evidence>
<feature type="transmembrane region" description="Helical" evidence="6">
    <location>
        <begin position="497"/>
        <end position="519"/>
    </location>
</feature>
<dbReference type="Gene3D" id="1.20.1720.10">
    <property type="entry name" value="Multidrug resistance protein D"/>
    <property type="match status" value="1"/>
</dbReference>
<dbReference type="GO" id="GO:0005886">
    <property type="term" value="C:plasma membrane"/>
    <property type="evidence" value="ECO:0007669"/>
    <property type="project" value="TreeGrafter"/>
</dbReference>
<keyword evidence="4 6" id="KW-1133">Transmembrane helix</keyword>
<feature type="transmembrane region" description="Helical" evidence="6">
    <location>
        <begin position="60"/>
        <end position="80"/>
    </location>
</feature>
<feature type="transmembrane region" description="Helical" evidence="6">
    <location>
        <begin position="294"/>
        <end position="319"/>
    </location>
</feature>
<accession>W6MXZ7</accession>
<dbReference type="Pfam" id="PF07690">
    <property type="entry name" value="MFS_1"/>
    <property type="match status" value="1"/>
</dbReference>
<feature type="transmembrane region" description="Helical" evidence="6">
    <location>
        <begin position="116"/>
        <end position="137"/>
    </location>
</feature>
<evidence type="ECO:0000256" key="3">
    <source>
        <dbReference type="ARBA" id="ARBA00022692"/>
    </source>
</evidence>
<name>W6MXZ7_9ASCO</name>
<evidence type="ECO:0000256" key="1">
    <source>
        <dbReference type="ARBA" id="ARBA00004141"/>
    </source>
</evidence>